<dbReference type="EMBL" id="CP042467">
    <property type="protein sequence ID" value="QED26687.1"/>
    <property type="molecule type" value="Genomic_DNA"/>
</dbReference>
<dbReference type="KEGG" id="bbae:FRD01_05385"/>
<keyword evidence="2 7" id="KW-0808">Transferase</keyword>
<evidence type="ECO:0000256" key="3">
    <source>
        <dbReference type="ARBA" id="ARBA00022692"/>
    </source>
</evidence>
<evidence type="ECO:0000256" key="5">
    <source>
        <dbReference type="ARBA" id="ARBA00023136"/>
    </source>
</evidence>
<dbReference type="GO" id="GO:0016020">
    <property type="term" value="C:membrane"/>
    <property type="evidence" value="ECO:0007669"/>
    <property type="project" value="UniProtKB-SubCell"/>
</dbReference>
<protein>
    <submittedName>
        <fullName evidence="7">Prenyltransferase</fullName>
    </submittedName>
</protein>
<feature type="transmembrane region" description="Helical" evidence="6">
    <location>
        <begin position="175"/>
        <end position="194"/>
    </location>
</feature>
<gene>
    <name evidence="7" type="ORF">FRD01_05385</name>
</gene>
<keyword evidence="4 6" id="KW-1133">Transmembrane helix</keyword>
<keyword evidence="8" id="KW-1185">Reference proteome</keyword>
<name>A0A5B8XNI6_9DELT</name>
<sequence>MNSKSTFQRWLFSIKPASWPKLLVPATLGLALGISTNGLDIRAVGVVYVFTILLGLFIVWMNDWADQRVDRFKREMFPESSHKTIHDGYLSANQVFTAGSLAGLGAIAWGFLAARLLDNPNLGIGGIICVGIFVAYSLPPIKLNYRGGGELLETFGVGLALPLFAASTMGFDPRFVPWPILGGWVALCLASALASGLSDEESDRAGGKTTFVTALGNKTVRMVIDLMGPTAIVLTLIVAKIGFLPLWAALVPCAFLYFHWRDVKKLSSNALTNAFDEQRSYKHALHLAIWRYGLVLSICIILAVHL</sequence>
<dbReference type="PANTHER" id="PTHR13929">
    <property type="entry name" value="1,4-DIHYDROXY-2-NAPHTHOATE OCTAPRENYLTRANSFERASE"/>
    <property type="match status" value="1"/>
</dbReference>
<dbReference type="GO" id="GO:0042371">
    <property type="term" value="P:vitamin K biosynthetic process"/>
    <property type="evidence" value="ECO:0007669"/>
    <property type="project" value="TreeGrafter"/>
</dbReference>
<evidence type="ECO:0000313" key="8">
    <source>
        <dbReference type="Proteomes" id="UP000321595"/>
    </source>
</evidence>
<keyword evidence="5 6" id="KW-0472">Membrane</keyword>
<evidence type="ECO:0000313" key="7">
    <source>
        <dbReference type="EMBL" id="QED26687.1"/>
    </source>
</evidence>
<dbReference type="CDD" id="cd13962">
    <property type="entry name" value="PT_UbiA_UBIAD1"/>
    <property type="match status" value="1"/>
</dbReference>
<dbReference type="OrthoDB" id="9767568at2"/>
<dbReference type="GO" id="GO:0004659">
    <property type="term" value="F:prenyltransferase activity"/>
    <property type="evidence" value="ECO:0007669"/>
    <property type="project" value="InterPro"/>
</dbReference>
<dbReference type="PANTHER" id="PTHR13929:SF0">
    <property type="entry name" value="UBIA PRENYLTRANSFERASE DOMAIN-CONTAINING PROTEIN 1"/>
    <property type="match status" value="1"/>
</dbReference>
<accession>A0A5B8XNI6</accession>
<feature type="transmembrane region" description="Helical" evidence="6">
    <location>
        <begin position="284"/>
        <end position="304"/>
    </location>
</feature>
<evidence type="ECO:0000256" key="4">
    <source>
        <dbReference type="ARBA" id="ARBA00022989"/>
    </source>
</evidence>
<feature type="transmembrane region" description="Helical" evidence="6">
    <location>
        <begin position="122"/>
        <end position="139"/>
    </location>
</feature>
<proteinExistence type="predicted"/>
<comment type="subcellular location">
    <subcellularLocation>
        <location evidence="1">Membrane</location>
        <topology evidence="1">Multi-pass membrane protein</topology>
    </subcellularLocation>
</comment>
<evidence type="ECO:0000256" key="6">
    <source>
        <dbReference type="SAM" id="Phobius"/>
    </source>
</evidence>
<keyword evidence="3 6" id="KW-0812">Transmembrane</keyword>
<reference evidence="7 8" key="1">
    <citation type="submission" date="2019-08" db="EMBL/GenBank/DDBJ databases">
        <authorList>
            <person name="Liang Q."/>
        </authorList>
    </citation>
    <scope>NUCLEOTIDE SEQUENCE [LARGE SCALE GENOMIC DNA]</scope>
    <source>
        <strain evidence="7 8">V1718</strain>
    </source>
</reference>
<dbReference type="Pfam" id="PF01040">
    <property type="entry name" value="UbiA"/>
    <property type="match status" value="1"/>
</dbReference>
<organism evidence="7 8">
    <name type="scientific">Microvenator marinus</name>
    <dbReference type="NCBI Taxonomy" id="2600177"/>
    <lineage>
        <taxon>Bacteria</taxon>
        <taxon>Deltaproteobacteria</taxon>
        <taxon>Bradymonadales</taxon>
        <taxon>Microvenatoraceae</taxon>
        <taxon>Microvenator</taxon>
    </lineage>
</organism>
<feature type="transmembrane region" description="Helical" evidence="6">
    <location>
        <begin position="151"/>
        <end position="169"/>
    </location>
</feature>
<dbReference type="InterPro" id="IPR026046">
    <property type="entry name" value="UBIAD1"/>
</dbReference>
<feature type="transmembrane region" description="Helical" evidence="6">
    <location>
        <begin position="231"/>
        <end position="258"/>
    </location>
</feature>
<evidence type="ECO:0000256" key="1">
    <source>
        <dbReference type="ARBA" id="ARBA00004141"/>
    </source>
</evidence>
<dbReference type="RefSeq" id="WP_146958340.1">
    <property type="nucleotide sequence ID" value="NZ_CP042467.1"/>
</dbReference>
<dbReference type="Proteomes" id="UP000321595">
    <property type="component" value="Chromosome"/>
</dbReference>
<dbReference type="AlphaFoldDB" id="A0A5B8XNI6"/>
<dbReference type="GO" id="GO:0009234">
    <property type="term" value="P:menaquinone biosynthetic process"/>
    <property type="evidence" value="ECO:0007669"/>
    <property type="project" value="TreeGrafter"/>
</dbReference>
<evidence type="ECO:0000256" key="2">
    <source>
        <dbReference type="ARBA" id="ARBA00022679"/>
    </source>
</evidence>
<feature type="transmembrane region" description="Helical" evidence="6">
    <location>
        <begin position="46"/>
        <end position="65"/>
    </location>
</feature>
<feature type="transmembrane region" description="Helical" evidence="6">
    <location>
        <begin position="95"/>
        <end position="116"/>
    </location>
</feature>
<dbReference type="InterPro" id="IPR000537">
    <property type="entry name" value="UbiA_prenyltransferase"/>
</dbReference>